<organism evidence="3 4">
    <name type="scientific">Sphaerosporella brunnea</name>
    <dbReference type="NCBI Taxonomy" id="1250544"/>
    <lineage>
        <taxon>Eukaryota</taxon>
        <taxon>Fungi</taxon>
        <taxon>Dikarya</taxon>
        <taxon>Ascomycota</taxon>
        <taxon>Pezizomycotina</taxon>
        <taxon>Pezizomycetes</taxon>
        <taxon>Pezizales</taxon>
        <taxon>Pyronemataceae</taxon>
        <taxon>Sphaerosporella</taxon>
    </lineage>
</organism>
<feature type="domain" description="NACHT" evidence="2">
    <location>
        <begin position="11"/>
        <end position="157"/>
    </location>
</feature>
<dbReference type="InParanoid" id="A0A5J5EFH0"/>
<reference evidence="3 4" key="1">
    <citation type="submission" date="2019-09" db="EMBL/GenBank/DDBJ databases">
        <title>Draft genome of the ectomycorrhizal ascomycete Sphaerosporella brunnea.</title>
        <authorList>
            <consortium name="DOE Joint Genome Institute"/>
            <person name="Benucci G.M."/>
            <person name="Marozzi G."/>
            <person name="Antonielli L."/>
            <person name="Sanchez S."/>
            <person name="Marco P."/>
            <person name="Wang X."/>
            <person name="Falini L.B."/>
            <person name="Barry K."/>
            <person name="Haridas S."/>
            <person name="Lipzen A."/>
            <person name="Labutti K."/>
            <person name="Grigoriev I.V."/>
            <person name="Murat C."/>
            <person name="Martin F."/>
            <person name="Albertini E."/>
            <person name="Donnini D."/>
            <person name="Bonito G."/>
        </authorList>
    </citation>
    <scope>NUCLEOTIDE SEQUENCE [LARGE SCALE GENOMIC DNA]</scope>
    <source>
        <strain evidence="3 4">Sb_GMNB300</strain>
    </source>
</reference>
<feature type="non-terminal residue" evidence="3">
    <location>
        <position position="375"/>
    </location>
</feature>
<accession>A0A5J5EFH0</accession>
<evidence type="ECO:0000259" key="2">
    <source>
        <dbReference type="PROSITE" id="PS50837"/>
    </source>
</evidence>
<evidence type="ECO:0000313" key="3">
    <source>
        <dbReference type="EMBL" id="KAA8894435.1"/>
    </source>
</evidence>
<dbReference type="PANTHER" id="PTHR10039">
    <property type="entry name" value="AMELOGENIN"/>
    <property type="match status" value="1"/>
</dbReference>
<dbReference type="InterPro" id="IPR056884">
    <property type="entry name" value="NPHP3-like_N"/>
</dbReference>
<sequence length="375" mass="42560">MRWSDNPNDACIFWLNGMSGTGKSTIARTVAYVWDKEQRLGTSFFFSRGQGDLALAKRFFTTIAYQLARSQPGLADGIRKAICDEPKILEQRLRDQWEKLILHPLSQPKCQRQSLMLVIDALDECDGEQDTKLILQLLSEAKGLSSVRLQVFITSRPETHICHGFDKLPEAAHRAFVLHGIDATIVSHDIRAFLRHEFHTIRDEEGIQGGWPDEQSLGCLVRKADGLFIYAATICRFIGDKDNDPKERLNLVLEDSTEDGSPTAELDLMYNKILEHAIIRPWSEEWLRIVGSIVILFDSLTDSALAKLLGTKQFKVTKTLKSLSSVLEIQGFRIRLLHPSFRDFLLDNRRCSESQFCISEDKAHEDLAVSSLKLM</sequence>
<dbReference type="Pfam" id="PF24883">
    <property type="entry name" value="NPHP3_N"/>
    <property type="match status" value="1"/>
</dbReference>
<dbReference type="AlphaFoldDB" id="A0A5J5EFH0"/>
<keyword evidence="1" id="KW-0677">Repeat</keyword>
<dbReference type="PROSITE" id="PS50837">
    <property type="entry name" value="NACHT"/>
    <property type="match status" value="1"/>
</dbReference>
<dbReference type="InterPro" id="IPR007111">
    <property type="entry name" value="NACHT_NTPase"/>
</dbReference>
<evidence type="ECO:0000256" key="1">
    <source>
        <dbReference type="ARBA" id="ARBA00022737"/>
    </source>
</evidence>
<dbReference type="SUPFAM" id="SSF52540">
    <property type="entry name" value="P-loop containing nucleoside triphosphate hydrolases"/>
    <property type="match status" value="1"/>
</dbReference>
<proteinExistence type="predicted"/>
<dbReference type="OrthoDB" id="674604at2759"/>
<evidence type="ECO:0000313" key="4">
    <source>
        <dbReference type="Proteomes" id="UP000326924"/>
    </source>
</evidence>
<protein>
    <recommendedName>
        <fullName evidence="2">NACHT domain-containing protein</fullName>
    </recommendedName>
</protein>
<dbReference type="EMBL" id="VXIS01000340">
    <property type="protein sequence ID" value="KAA8894435.1"/>
    <property type="molecule type" value="Genomic_DNA"/>
</dbReference>
<dbReference type="PANTHER" id="PTHR10039:SF14">
    <property type="entry name" value="NACHT DOMAIN-CONTAINING PROTEIN"/>
    <property type="match status" value="1"/>
</dbReference>
<gene>
    <name evidence="3" type="ORF">FN846DRAFT_819412</name>
</gene>
<dbReference type="Proteomes" id="UP000326924">
    <property type="component" value="Unassembled WGS sequence"/>
</dbReference>
<dbReference type="InterPro" id="IPR027417">
    <property type="entry name" value="P-loop_NTPase"/>
</dbReference>
<comment type="caution">
    <text evidence="3">The sequence shown here is derived from an EMBL/GenBank/DDBJ whole genome shotgun (WGS) entry which is preliminary data.</text>
</comment>
<keyword evidence="4" id="KW-1185">Reference proteome</keyword>
<dbReference type="Gene3D" id="3.40.50.300">
    <property type="entry name" value="P-loop containing nucleotide triphosphate hydrolases"/>
    <property type="match status" value="1"/>
</dbReference>
<name>A0A5J5EFH0_9PEZI</name>